<dbReference type="HOGENOM" id="CLU_751083_0_0_1"/>
<keyword evidence="3" id="KW-1185">Reference proteome</keyword>
<protein>
    <submittedName>
        <fullName evidence="2">Uncharacterized protein</fullName>
    </submittedName>
</protein>
<dbReference type="GeneID" id="17281596"/>
<organism evidence="2 3">
    <name type="scientific">Emiliania huxleyi (strain CCMP1516)</name>
    <dbReference type="NCBI Taxonomy" id="280463"/>
    <lineage>
        <taxon>Eukaryota</taxon>
        <taxon>Haptista</taxon>
        <taxon>Haptophyta</taxon>
        <taxon>Prymnesiophyceae</taxon>
        <taxon>Isochrysidales</taxon>
        <taxon>Noelaerhabdaceae</taxon>
        <taxon>Emiliania</taxon>
    </lineage>
</organism>
<proteinExistence type="predicted"/>
<evidence type="ECO:0000313" key="3">
    <source>
        <dbReference type="Proteomes" id="UP000013827"/>
    </source>
</evidence>
<evidence type="ECO:0000313" key="2">
    <source>
        <dbReference type="EnsemblProtists" id="EOD36325"/>
    </source>
</evidence>
<evidence type="ECO:0000256" key="1">
    <source>
        <dbReference type="SAM" id="MobiDB-lite"/>
    </source>
</evidence>
<feature type="compositionally biased region" description="Pro residues" evidence="1">
    <location>
        <begin position="365"/>
        <end position="383"/>
    </location>
</feature>
<dbReference type="KEGG" id="ehx:EMIHUDRAFT_226668"/>
<dbReference type="RefSeq" id="XP_005788754.1">
    <property type="nucleotide sequence ID" value="XM_005788697.1"/>
</dbReference>
<dbReference type="PaxDb" id="2903-EOD36325"/>
<dbReference type="AlphaFoldDB" id="A0A0D3KKP0"/>
<name>A0A0D3KKP0_EMIH1</name>
<dbReference type="EnsemblProtists" id="EOD36325">
    <property type="protein sequence ID" value="EOD36325"/>
    <property type="gene ID" value="EMIHUDRAFT_226668"/>
</dbReference>
<reference evidence="3" key="1">
    <citation type="journal article" date="2013" name="Nature">
        <title>Pan genome of the phytoplankton Emiliania underpins its global distribution.</title>
        <authorList>
            <person name="Read B.A."/>
            <person name="Kegel J."/>
            <person name="Klute M.J."/>
            <person name="Kuo A."/>
            <person name="Lefebvre S.C."/>
            <person name="Maumus F."/>
            <person name="Mayer C."/>
            <person name="Miller J."/>
            <person name="Monier A."/>
            <person name="Salamov A."/>
            <person name="Young J."/>
            <person name="Aguilar M."/>
            <person name="Claverie J.M."/>
            <person name="Frickenhaus S."/>
            <person name="Gonzalez K."/>
            <person name="Herman E.K."/>
            <person name="Lin Y.C."/>
            <person name="Napier J."/>
            <person name="Ogata H."/>
            <person name="Sarno A.F."/>
            <person name="Shmutz J."/>
            <person name="Schroeder D."/>
            <person name="de Vargas C."/>
            <person name="Verret F."/>
            <person name="von Dassow P."/>
            <person name="Valentin K."/>
            <person name="Van de Peer Y."/>
            <person name="Wheeler G."/>
            <person name="Dacks J.B."/>
            <person name="Delwiche C.F."/>
            <person name="Dyhrman S.T."/>
            <person name="Glockner G."/>
            <person name="John U."/>
            <person name="Richards T."/>
            <person name="Worden A.Z."/>
            <person name="Zhang X."/>
            <person name="Grigoriev I.V."/>
            <person name="Allen A.E."/>
            <person name="Bidle K."/>
            <person name="Borodovsky M."/>
            <person name="Bowler C."/>
            <person name="Brownlee C."/>
            <person name="Cock J.M."/>
            <person name="Elias M."/>
            <person name="Gladyshev V.N."/>
            <person name="Groth M."/>
            <person name="Guda C."/>
            <person name="Hadaegh A."/>
            <person name="Iglesias-Rodriguez M.D."/>
            <person name="Jenkins J."/>
            <person name="Jones B.M."/>
            <person name="Lawson T."/>
            <person name="Leese F."/>
            <person name="Lindquist E."/>
            <person name="Lobanov A."/>
            <person name="Lomsadze A."/>
            <person name="Malik S.B."/>
            <person name="Marsh M.E."/>
            <person name="Mackinder L."/>
            <person name="Mock T."/>
            <person name="Mueller-Roeber B."/>
            <person name="Pagarete A."/>
            <person name="Parker M."/>
            <person name="Probert I."/>
            <person name="Quesneville H."/>
            <person name="Raines C."/>
            <person name="Rensing S.A."/>
            <person name="Riano-Pachon D.M."/>
            <person name="Richier S."/>
            <person name="Rokitta S."/>
            <person name="Shiraiwa Y."/>
            <person name="Soanes D.M."/>
            <person name="van der Giezen M."/>
            <person name="Wahlund T.M."/>
            <person name="Williams B."/>
            <person name="Wilson W."/>
            <person name="Wolfe G."/>
            <person name="Wurch L.L."/>
        </authorList>
    </citation>
    <scope>NUCLEOTIDE SEQUENCE</scope>
</reference>
<sequence length="391" mass="41601">MMPAERQLQRRPRTMYTAEYKLRVVHEALARPEACRIKPTCRDPPGVEPTQLRKWIKNIETLESLAKLEARQLEIRRDFMAKAPPAANNFADARAQAGLDNPMHAGDHPNLMGSTAPLQPPAKERGAVNAPRGRAAWATDTLLRSHMAIAQQSPTIALGLQQQRALQQQALQQLVPAPQVAPVAGEPHLLPWLVAGPAEAGPGTAPSWLMAPAPAFCAQRGVYADMPSPLHGMRATSAGSACAPSVGIPPVGPVPLGGGCVAPSFPVQYGIPTPMLPQGSPVHGECRAWGMPPEERARSATWEDSQRAEEVSGVKVKAEADLLTARVGVKRPRTLQEGQEGAASPPMRPQDVGLDESQLAQPHAQPSPAPVASPGSKAPPPPSGLWQPEIL</sequence>
<reference evidence="2" key="2">
    <citation type="submission" date="2024-10" db="UniProtKB">
        <authorList>
            <consortium name="EnsemblProtists"/>
        </authorList>
    </citation>
    <scope>IDENTIFICATION</scope>
</reference>
<accession>A0A0D3KKP0</accession>
<dbReference type="Proteomes" id="UP000013827">
    <property type="component" value="Unassembled WGS sequence"/>
</dbReference>
<feature type="region of interest" description="Disordered" evidence="1">
    <location>
        <begin position="329"/>
        <end position="391"/>
    </location>
</feature>